<feature type="transmembrane region" description="Helical" evidence="2">
    <location>
        <begin position="30"/>
        <end position="48"/>
    </location>
</feature>
<keyword evidence="4" id="KW-1185">Reference proteome</keyword>
<dbReference type="Proteomes" id="UP001144396">
    <property type="component" value="Unassembled WGS sequence"/>
</dbReference>
<evidence type="ECO:0000313" key="4">
    <source>
        <dbReference type="Proteomes" id="UP001144396"/>
    </source>
</evidence>
<evidence type="ECO:0000256" key="1">
    <source>
        <dbReference type="SAM" id="MobiDB-lite"/>
    </source>
</evidence>
<dbReference type="AlphaFoldDB" id="A0A9W6FSN1"/>
<evidence type="ECO:0000313" key="3">
    <source>
        <dbReference type="EMBL" id="GLI28323.1"/>
    </source>
</evidence>
<reference evidence="3" key="1">
    <citation type="submission" date="2022-12" db="EMBL/GenBank/DDBJ databases">
        <title>Reference genome sequencing for broad-spectrum identification of bacterial and archaeal isolates by mass spectrometry.</title>
        <authorList>
            <person name="Sekiguchi Y."/>
            <person name="Tourlousse D.M."/>
        </authorList>
    </citation>
    <scope>NUCLEOTIDE SEQUENCE</scope>
    <source>
        <strain evidence="3">14</strain>
    </source>
</reference>
<sequence length="102" mass="10935">MPFSAVAVLLVRTAEEEFDPDSVTPGPLGFIAIFVLMIAVILLALDMVRRIRRTNYRAEIRERLEAEQLAAEAEAAANAGEQGEATDAPGETPGDGPDEPRG</sequence>
<evidence type="ECO:0000256" key="2">
    <source>
        <dbReference type="SAM" id="Phobius"/>
    </source>
</evidence>
<feature type="region of interest" description="Disordered" evidence="1">
    <location>
        <begin position="71"/>
        <end position="102"/>
    </location>
</feature>
<protein>
    <submittedName>
        <fullName evidence="3">Uncharacterized protein</fullName>
    </submittedName>
</protein>
<dbReference type="EMBL" id="BSDP01000001">
    <property type="protein sequence ID" value="GLI28323.1"/>
    <property type="molecule type" value="Genomic_DNA"/>
</dbReference>
<proteinExistence type="predicted"/>
<keyword evidence="2" id="KW-0812">Transmembrane</keyword>
<comment type="caution">
    <text evidence="3">The sequence shown here is derived from an EMBL/GenBank/DDBJ whole genome shotgun (WGS) entry which is preliminary data.</text>
</comment>
<keyword evidence="2" id="KW-0472">Membrane</keyword>
<organism evidence="3 4">
    <name type="scientific">Agromyces rhizosphaerae</name>
    <dbReference type="NCBI Taxonomy" id="88374"/>
    <lineage>
        <taxon>Bacteria</taxon>
        <taxon>Bacillati</taxon>
        <taxon>Actinomycetota</taxon>
        <taxon>Actinomycetes</taxon>
        <taxon>Micrococcales</taxon>
        <taxon>Microbacteriaceae</taxon>
        <taxon>Agromyces</taxon>
    </lineage>
</organism>
<gene>
    <name evidence="3" type="ORF">ARHIZOSPH14_25650</name>
</gene>
<accession>A0A9W6FSN1</accession>
<feature type="compositionally biased region" description="Low complexity" evidence="1">
    <location>
        <begin position="71"/>
        <end position="95"/>
    </location>
</feature>
<name>A0A9W6FSN1_9MICO</name>
<keyword evidence="2" id="KW-1133">Transmembrane helix</keyword>
<dbReference type="RefSeq" id="WP_281885594.1">
    <property type="nucleotide sequence ID" value="NZ_BSDP01000001.1"/>
</dbReference>